<dbReference type="Proteomes" id="UP000681722">
    <property type="component" value="Unassembled WGS sequence"/>
</dbReference>
<reference evidence="1" key="1">
    <citation type="submission" date="2021-02" db="EMBL/GenBank/DDBJ databases">
        <authorList>
            <person name="Nowell W R."/>
        </authorList>
    </citation>
    <scope>NUCLEOTIDE SEQUENCE</scope>
</reference>
<name>A0A815S8E6_9BILA</name>
<sequence>MNTSRKRILPSSIPSIVPQNLHEPIKSEIQLSNKNPLKVLYIIANKSEYSDDNFLEKEYKNIILKYIRNESTKLEDIIVDKDRPIIFAICNIDSEKKEENEHWITFCIVKSSEKYYVFIIHSLKSEMYKSRKNELKEGIKTKLNSKQIEFIEYDDNNNNNNNSREESSVICMNNDIHIAFNNMKIFIQFLKNEKEKEKIKQKFKEIKFFFSNNEIINFNKLVIKIGLSTNFRTKFVLEKILSALKNVVEKDDEYQLVDDDQFNRLTSTLTSLNFVPRNDEKIDLREDVIKFITIFKDRGKMFSEITETNLKTYFQTNKNKYSNDIDRFDEKLRQDSRDSRIKGCLSLALKDRTQFLS</sequence>
<comment type="caution">
    <text evidence="1">The sequence shown here is derived from an EMBL/GenBank/DDBJ whole genome shotgun (WGS) entry which is preliminary data.</text>
</comment>
<accession>A0A815S8E6</accession>
<dbReference type="AlphaFoldDB" id="A0A815S8E6"/>
<gene>
    <name evidence="1" type="ORF">GPM918_LOCUS36105</name>
    <name evidence="2" type="ORF">SRO942_LOCUS36831</name>
</gene>
<evidence type="ECO:0000313" key="1">
    <source>
        <dbReference type="EMBL" id="CAF1487542.1"/>
    </source>
</evidence>
<evidence type="ECO:0000313" key="3">
    <source>
        <dbReference type="Proteomes" id="UP000663829"/>
    </source>
</evidence>
<feature type="non-terminal residue" evidence="1">
    <location>
        <position position="1"/>
    </location>
</feature>
<keyword evidence="3" id="KW-1185">Reference proteome</keyword>
<dbReference type="EMBL" id="CAJNOQ010021521">
    <property type="protein sequence ID" value="CAF1487542.1"/>
    <property type="molecule type" value="Genomic_DNA"/>
</dbReference>
<dbReference type="EMBL" id="CAJOBC010087007">
    <property type="protein sequence ID" value="CAF4351232.1"/>
    <property type="molecule type" value="Genomic_DNA"/>
</dbReference>
<protein>
    <submittedName>
        <fullName evidence="1">Uncharacterized protein</fullName>
    </submittedName>
</protein>
<feature type="non-terminal residue" evidence="1">
    <location>
        <position position="357"/>
    </location>
</feature>
<proteinExistence type="predicted"/>
<organism evidence="1 3">
    <name type="scientific">Didymodactylos carnosus</name>
    <dbReference type="NCBI Taxonomy" id="1234261"/>
    <lineage>
        <taxon>Eukaryota</taxon>
        <taxon>Metazoa</taxon>
        <taxon>Spiralia</taxon>
        <taxon>Gnathifera</taxon>
        <taxon>Rotifera</taxon>
        <taxon>Eurotatoria</taxon>
        <taxon>Bdelloidea</taxon>
        <taxon>Philodinida</taxon>
        <taxon>Philodinidae</taxon>
        <taxon>Didymodactylos</taxon>
    </lineage>
</organism>
<dbReference type="Proteomes" id="UP000663829">
    <property type="component" value="Unassembled WGS sequence"/>
</dbReference>
<evidence type="ECO:0000313" key="2">
    <source>
        <dbReference type="EMBL" id="CAF4351232.1"/>
    </source>
</evidence>